<evidence type="ECO:0000313" key="6">
    <source>
        <dbReference type="EMBL" id="PSV45151.1"/>
    </source>
</evidence>
<evidence type="ECO:0000313" key="7">
    <source>
        <dbReference type="Proteomes" id="UP000241803"/>
    </source>
</evidence>
<evidence type="ECO:0000256" key="2">
    <source>
        <dbReference type="ARBA" id="ARBA00022963"/>
    </source>
</evidence>
<protein>
    <recommendedName>
        <fullName evidence="5">PNPLA domain-containing protein</fullName>
    </recommendedName>
</protein>
<dbReference type="InterPro" id="IPR002641">
    <property type="entry name" value="PNPLA_dom"/>
</dbReference>
<dbReference type="Proteomes" id="UP000241803">
    <property type="component" value="Unassembled WGS sequence"/>
</dbReference>
<dbReference type="InterPro" id="IPR050301">
    <property type="entry name" value="NTE"/>
</dbReference>
<dbReference type="PANTHER" id="PTHR14226:SF74">
    <property type="entry name" value="BLR4684 PROTEIN"/>
    <property type="match status" value="1"/>
</dbReference>
<feature type="active site" description="Nucleophile" evidence="4">
    <location>
        <position position="117"/>
    </location>
</feature>
<dbReference type="InterPro" id="IPR016035">
    <property type="entry name" value="Acyl_Trfase/lysoPLipase"/>
</dbReference>
<dbReference type="Pfam" id="PF01734">
    <property type="entry name" value="Patatin"/>
    <property type="match status" value="1"/>
</dbReference>
<dbReference type="EMBL" id="PYOC01000007">
    <property type="protein sequence ID" value="PSV45151.1"/>
    <property type="molecule type" value="Genomic_DNA"/>
</dbReference>
<dbReference type="PROSITE" id="PS51635">
    <property type="entry name" value="PNPLA"/>
    <property type="match status" value="1"/>
</dbReference>
<evidence type="ECO:0000256" key="4">
    <source>
        <dbReference type="PROSITE-ProRule" id="PRU01161"/>
    </source>
</evidence>
<keyword evidence="7" id="KW-1185">Reference proteome</keyword>
<name>A0A2T3L5H5_9GAMM</name>
<dbReference type="GO" id="GO:0016042">
    <property type="term" value="P:lipid catabolic process"/>
    <property type="evidence" value="ECO:0007669"/>
    <property type="project" value="UniProtKB-UniRule"/>
</dbReference>
<organism evidence="6 7">
    <name type="scientific">Photobacterium indicum</name>
    <dbReference type="NCBI Taxonomy" id="81447"/>
    <lineage>
        <taxon>Bacteria</taxon>
        <taxon>Pseudomonadati</taxon>
        <taxon>Pseudomonadota</taxon>
        <taxon>Gammaproteobacteria</taxon>
        <taxon>Vibrionales</taxon>
        <taxon>Vibrionaceae</taxon>
        <taxon>Photobacterium</taxon>
    </lineage>
</organism>
<keyword evidence="3 4" id="KW-0443">Lipid metabolism</keyword>
<feature type="active site" description="Proton acceptor" evidence="4">
    <location>
        <position position="265"/>
    </location>
</feature>
<reference evidence="6 7" key="1">
    <citation type="submission" date="2018-03" db="EMBL/GenBank/DDBJ databases">
        <title>Whole genome sequencing of Histamine producing bacteria.</title>
        <authorList>
            <person name="Butler K."/>
        </authorList>
    </citation>
    <scope>NUCLEOTIDE SEQUENCE [LARGE SCALE GENOMIC DNA]</scope>
    <source>
        <strain evidence="6 7">ATCC 19614</strain>
    </source>
</reference>
<dbReference type="SUPFAM" id="SSF52151">
    <property type="entry name" value="FabD/lysophospholipase-like"/>
    <property type="match status" value="1"/>
</dbReference>
<evidence type="ECO:0000256" key="3">
    <source>
        <dbReference type="ARBA" id="ARBA00023098"/>
    </source>
</evidence>
<keyword evidence="2 4" id="KW-0442">Lipid degradation</keyword>
<feature type="short sequence motif" description="DGA/G" evidence="4">
    <location>
        <begin position="265"/>
        <end position="267"/>
    </location>
</feature>
<proteinExistence type="predicted"/>
<dbReference type="Gene3D" id="3.40.1090.10">
    <property type="entry name" value="Cytosolic phospholipase A2 catalytic domain"/>
    <property type="match status" value="1"/>
</dbReference>
<gene>
    <name evidence="6" type="ORF">C9J47_17710</name>
</gene>
<feature type="domain" description="PNPLA" evidence="5">
    <location>
        <begin position="82"/>
        <end position="278"/>
    </location>
</feature>
<dbReference type="PROSITE" id="PS51257">
    <property type="entry name" value="PROKAR_LIPOPROTEIN"/>
    <property type="match status" value="1"/>
</dbReference>
<comment type="caution">
    <text evidence="6">The sequence shown here is derived from an EMBL/GenBank/DDBJ whole genome shotgun (WGS) entry which is preliminary data.</text>
</comment>
<evidence type="ECO:0000256" key="1">
    <source>
        <dbReference type="ARBA" id="ARBA00022801"/>
    </source>
</evidence>
<sequence length="398" mass="44628">MYRFVSIVSIVFISACSSLERQDMSQEQHVSYEPLNTELLRYWGDTSEYPIPKDQLVALKQRQMDAGILTDENGNIKAVAHLALSGGGTNGAYSAGLLNAWTDNGDRPEFATVTGVSTGAIISVFAFLGADYDLFLKQLYTQTKSDELYDVNTIFQIAATKSLLNTDKFEAMVRKTITPALLDEVAKQYARGRILLIGTTNLDAQRPVIWNMGEIATLNTPEAEALFEDIIIASSSIPGVFPAKMISVQVVKGSTLESFEELHVDGGVTNQVFLFPEGVDLSLLPQNSRNKVYVIRNSELEPRWKTTEYTFKDIASRSIDTILKYQGLGDVNRIYQQSQRTGMEFNVSYIEPQFESEQPGDDVSPAYMIELFNDSYKKMRDRQSWHQVPPNLRSHIVK</sequence>
<feature type="short sequence motif" description="GXSXG" evidence="4">
    <location>
        <begin position="115"/>
        <end position="119"/>
    </location>
</feature>
<dbReference type="PANTHER" id="PTHR14226">
    <property type="entry name" value="NEUROPATHY TARGET ESTERASE/SWISS CHEESE D.MELANOGASTER"/>
    <property type="match status" value="1"/>
</dbReference>
<evidence type="ECO:0000259" key="5">
    <source>
        <dbReference type="PROSITE" id="PS51635"/>
    </source>
</evidence>
<dbReference type="GO" id="GO:0016787">
    <property type="term" value="F:hydrolase activity"/>
    <property type="evidence" value="ECO:0007669"/>
    <property type="project" value="UniProtKB-UniRule"/>
</dbReference>
<dbReference type="RefSeq" id="WP_107254679.1">
    <property type="nucleotide sequence ID" value="NZ_PYOC01000007.1"/>
</dbReference>
<keyword evidence="1 4" id="KW-0378">Hydrolase</keyword>
<feature type="short sequence motif" description="GXGXXG" evidence="4">
    <location>
        <begin position="86"/>
        <end position="91"/>
    </location>
</feature>
<dbReference type="AlphaFoldDB" id="A0A2T3L5H5"/>
<accession>A0A2T3L5H5</accession>